<dbReference type="EMBL" id="CALYLK010000102">
    <property type="protein sequence ID" value="CAH8207796.1"/>
    <property type="molecule type" value="Genomic_DNA"/>
</dbReference>
<sequence>MLFNHSTKKSFDGYVLPTCFRNQIKCFAVWEMLSDSVPYGYANIVSTVSKLTDIAKTAIEIGLEGFHQLDIDSIFEMINEQCFIVNDKGNKTLSAINRLVQASSHISIAIPIHEKLKPETFNKVVTGSEQYPVIPHRPFLEMISTSSDEMQNAFKNIEALSEAIERYLQKTEDIKAEIIEKVRTGVVDLDDVIASDRNSMVTAIKKSFFEAGIAIADDYKADNQDWFKVWEEHKVTYQTSFASAETIEFTATIGNKRIRNRSEFNDYLRELQGYCCFLCCSLSGIRIGELWGVSTVYGAQNHIKVKGGTIYMFTTKQEKITLDSQTKDDIYVTSRAGFRAYQVLDAIHKPFRKRFKEGEHSSFFAALSEVYHPQSISKKGLGKAINSIINTIFADLLTLEPNDIDFLRASDPEKKYQIGERFSFTNHQCRRSFAYYLIGYELMDYPQLKQQLGHISMAMTKWYARNAWSFKKIYTEVQNMRNAKCEMLKIDCKALLKACE</sequence>
<proteinExistence type="predicted"/>
<evidence type="ECO:0000256" key="1">
    <source>
        <dbReference type="ARBA" id="ARBA00023172"/>
    </source>
</evidence>
<protein>
    <recommendedName>
        <fullName evidence="5">Integrase</fullName>
    </recommendedName>
</protein>
<comment type="caution">
    <text evidence="3">The sequence shown here is derived from an EMBL/GenBank/DDBJ whole genome shotgun (WGS) entry which is preliminary data.</text>
</comment>
<keyword evidence="2" id="KW-0175">Coiled coil</keyword>
<dbReference type="Gene3D" id="1.10.443.10">
    <property type="entry name" value="Intergrase catalytic core"/>
    <property type="match status" value="1"/>
</dbReference>
<name>A0ABM9FM79_9VIBR</name>
<evidence type="ECO:0000256" key="2">
    <source>
        <dbReference type="SAM" id="Coils"/>
    </source>
</evidence>
<dbReference type="RefSeq" id="WP_274679268.1">
    <property type="nucleotide sequence ID" value="NZ_CP091993.1"/>
</dbReference>
<reference evidence="3" key="1">
    <citation type="submission" date="2022-06" db="EMBL/GenBank/DDBJ databases">
        <authorList>
            <person name="Goudenege D."/>
            <person name="Le Roux F."/>
        </authorList>
    </citation>
    <scope>NUCLEOTIDE SEQUENCE</scope>
    <source>
        <strain evidence="3">12-063</strain>
    </source>
</reference>
<dbReference type="Proteomes" id="UP001152658">
    <property type="component" value="Unassembled WGS sequence"/>
</dbReference>
<evidence type="ECO:0000313" key="3">
    <source>
        <dbReference type="EMBL" id="CAH8207796.1"/>
    </source>
</evidence>
<dbReference type="CDD" id="cd00397">
    <property type="entry name" value="DNA_BRE_C"/>
    <property type="match status" value="1"/>
</dbReference>
<accession>A0ABM9FM79</accession>
<dbReference type="SUPFAM" id="SSF56349">
    <property type="entry name" value="DNA breaking-rejoining enzymes"/>
    <property type="match status" value="1"/>
</dbReference>
<keyword evidence="1" id="KW-0233">DNA recombination</keyword>
<feature type="coiled-coil region" evidence="2">
    <location>
        <begin position="150"/>
        <end position="177"/>
    </location>
</feature>
<dbReference type="InterPro" id="IPR011010">
    <property type="entry name" value="DNA_brk_join_enz"/>
</dbReference>
<gene>
    <name evidence="3" type="ORF">VAE063_640004</name>
</gene>
<evidence type="ECO:0000313" key="4">
    <source>
        <dbReference type="Proteomes" id="UP001152658"/>
    </source>
</evidence>
<dbReference type="InterPro" id="IPR013762">
    <property type="entry name" value="Integrase-like_cat_sf"/>
</dbReference>
<keyword evidence="4" id="KW-1185">Reference proteome</keyword>
<evidence type="ECO:0008006" key="5">
    <source>
        <dbReference type="Google" id="ProtNLM"/>
    </source>
</evidence>
<organism evidence="3 4">
    <name type="scientific">Vibrio aestuarianus</name>
    <dbReference type="NCBI Taxonomy" id="28171"/>
    <lineage>
        <taxon>Bacteria</taxon>
        <taxon>Pseudomonadati</taxon>
        <taxon>Pseudomonadota</taxon>
        <taxon>Gammaproteobacteria</taxon>
        <taxon>Vibrionales</taxon>
        <taxon>Vibrionaceae</taxon>
        <taxon>Vibrio</taxon>
    </lineage>
</organism>